<evidence type="ECO:0000259" key="1">
    <source>
        <dbReference type="Pfam" id="PF07727"/>
    </source>
</evidence>
<accession>A0AAW2MQC9</accession>
<dbReference type="Pfam" id="PF07727">
    <property type="entry name" value="RVT_2"/>
    <property type="match status" value="1"/>
</dbReference>
<name>A0AAW2MQC9_9LAMI</name>
<proteinExistence type="predicted"/>
<dbReference type="AlphaFoldDB" id="A0AAW2MQC9"/>
<reference evidence="2" key="1">
    <citation type="submission" date="2020-06" db="EMBL/GenBank/DDBJ databases">
        <authorList>
            <person name="Li T."/>
            <person name="Hu X."/>
            <person name="Zhang T."/>
            <person name="Song X."/>
            <person name="Zhang H."/>
            <person name="Dai N."/>
            <person name="Sheng W."/>
            <person name="Hou X."/>
            <person name="Wei L."/>
        </authorList>
    </citation>
    <scope>NUCLEOTIDE SEQUENCE</scope>
    <source>
        <strain evidence="2">KEN8</strain>
        <tissue evidence="2">Leaf</tissue>
    </source>
</reference>
<comment type="caution">
    <text evidence="2">The sequence shown here is derived from an EMBL/GenBank/DDBJ whole genome shotgun (WGS) entry which is preliminary data.</text>
</comment>
<gene>
    <name evidence="2" type="ORF">Scaly_2212300</name>
</gene>
<evidence type="ECO:0000313" key="2">
    <source>
        <dbReference type="EMBL" id="KAL0333108.1"/>
    </source>
</evidence>
<dbReference type="EMBL" id="JACGWM010000013">
    <property type="protein sequence ID" value="KAL0333108.1"/>
    <property type="molecule type" value="Genomic_DNA"/>
</dbReference>
<reference evidence="2" key="2">
    <citation type="journal article" date="2024" name="Plant">
        <title>Genomic evolution and insights into agronomic trait innovations of Sesamum species.</title>
        <authorList>
            <person name="Miao H."/>
            <person name="Wang L."/>
            <person name="Qu L."/>
            <person name="Liu H."/>
            <person name="Sun Y."/>
            <person name="Le M."/>
            <person name="Wang Q."/>
            <person name="Wei S."/>
            <person name="Zheng Y."/>
            <person name="Lin W."/>
            <person name="Duan Y."/>
            <person name="Cao H."/>
            <person name="Xiong S."/>
            <person name="Wang X."/>
            <person name="Wei L."/>
            <person name="Li C."/>
            <person name="Ma Q."/>
            <person name="Ju M."/>
            <person name="Zhao R."/>
            <person name="Li G."/>
            <person name="Mu C."/>
            <person name="Tian Q."/>
            <person name="Mei H."/>
            <person name="Zhang T."/>
            <person name="Gao T."/>
            <person name="Zhang H."/>
        </authorList>
    </citation>
    <scope>NUCLEOTIDE SEQUENCE</scope>
    <source>
        <strain evidence="2">KEN8</strain>
    </source>
</reference>
<protein>
    <recommendedName>
        <fullName evidence="1">Reverse transcriptase Ty1/copia-type domain-containing protein</fullName>
    </recommendedName>
</protein>
<feature type="domain" description="Reverse transcriptase Ty1/copia-type" evidence="1">
    <location>
        <begin position="4"/>
        <end position="58"/>
    </location>
</feature>
<sequence length="106" mass="12708">MAKYIQIMLAIATWYDNEICQIDVKMVFLDNFLDEEIYMDQLEGFTAFGEEEKVYHFQRLHLIIENDVNMLGDTKAWLSTQLSMKNLDKASYILRIKIFRDRSKRM</sequence>
<organism evidence="2">
    <name type="scientific">Sesamum calycinum</name>
    <dbReference type="NCBI Taxonomy" id="2727403"/>
    <lineage>
        <taxon>Eukaryota</taxon>
        <taxon>Viridiplantae</taxon>
        <taxon>Streptophyta</taxon>
        <taxon>Embryophyta</taxon>
        <taxon>Tracheophyta</taxon>
        <taxon>Spermatophyta</taxon>
        <taxon>Magnoliopsida</taxon>
        <taxon>eudicotyledons</taxon>
        <taxon>Gunneridae</taxon>
        <taxon>Pentapetalae</taxon>
        <taxon>asterids</taxon>
        <taxon>lamiids</taxon>
        <taxon>Lamiales</taxon>
        <taxon>Pedaliaceae</taxon>
        <taxon>Sesamum</taxon>
    </lineage>
</organism>
<dbReference type="InterPro" id="IPR013103">
    <property type="entry name" value="RVT_2"/>
</dbReference>